<evidence type="ECO:0000313" key="3">
    <source>
        <dbReference type="Proteomes" id="UP000198951"/>
    </source>
</evidence>
<keyword evidence="3" id="KW-1185">Reference proteome</keyword>
<sequence length="145" mass="16246">MKLPKELYNGIIIFIGIGLYFLLMEVLNLSNLFYLRLLNIVFVYYGANKTLKSNFLEGKNLFSHNAISAFLTSIIGIFLSIAGLLAYIYAKGGDSYIQNLSETFLFVGTPTAVTYTITLLIEGIVSALIVAFSLMLYWKEKYPAD</sequence>
<feature type="transmembrane region" description="Helical" evidence="1">
    <location>
        <begin position="29"/>
        <end position="47"/>
    </location>
</feature>
<evidence type="ECO:0008006" key="4">
    <source>
        <dbReference type="Google" id="ProtNLM"/>
    </source>
</evidence>
<dbReference type="RefSeq" id="WP_091085780.1">
    <property type="nucleotide sequence ID" value="NZ_FNRD01000002.1"/>
</dbReference>
<accession>A0A1H3YUF5</accession>
<name>A0A1H3YUF5_9FLAO</name>
<feature type="transmembrane region" description="Helical" evidence="1">
    <location>
        <begin position="7"/>
        <end position="23"/>
    </location>
</feature>
<feature type="transmembrane region" description="Helical" evidence="1">
    <location>
        <begin position="67"/>
        <end position="90"/>
    </location>
</feature>
<keyword evidence="1" id="KW-1133">Transmembrane helix</keyword>
<evidence type="ECO:0000313" key="2">
    <source>
        <dbReference type="EMBL" id="SEA14708.1"/>
    </source>
</evidence>
<dbReference type="EMBL" id="FNRD01000002">
    <property type="protein sequence ID" value="SEA14708.1"/>
    <property type="molecule type" value="Genomic_DNA"/>
</dbReference>
<protein>
    <recommendedName>
        <fullName evidence="4">MotA/TolQ/ExbB proton channel family protein</fullName>
    </recommendedName>
</protein>
<dbReference type="OrthoDB" id="1361176at2"/>
<evidence type="ECO:0000256" key="1">
    <source>
        <dbReference type="SAM" id="Phobius"/>
    </source>
</evidence>
<gene>
    <name evidence="2" type="ORF">SAMN05443667_102120</name>
</gene>
<dbReference type="STRING" id="150146.SAMN05443667_102120"/>
<keyword evidence="1" id="KW-0812">Transmembrane</keyword>
<reference evidence="3" key="1">
    <citation type="submission" date="2016-10" db="EMBL/GenBank/DDBJ databases">
        <authorList>
            <person name="Varghese N."/>
            <person name="Submissions S."/>
        </authorList>
    </citation>
    <scope>NUCLEOTIDE SEQUENCE [LARGE SCALE GENOMIC DNA]</scope>
    <source>
        <strain evidence="3">DSM 22376</strain>
    </source>
</reference>
<dbReference type="Proteomes" id="UP000198951">
    <property type="component" value="Unassembled WGS sequence"/>
</dbReference>
<keyword evidence="1" id="KW-0472">Membrane</keyword>
<dbReference type="AlphaFoldDB" id="A0A1H3YUF5"/>
<feature type="transmembrane region" description="Helical" evidence="1">
    <location>
        <begin position="112"/>
        <end position="138"/>
    </location>
</feature>
<proteinExistence type="predicted"/>
<organism evidence="2 3">
    <name type="scientific">Flavobacterium gillisiae</name>
    <dbReference type="NCBI Taxonomy" id="150146"/>
    <lineage>
        <taxon>Bacteria</taxon>
        <taxon>Pseudomonadati</taxon>
        <taxon>Bacteroidota</taxon>
        <taxon>Flavobacteriia</taxon>
        <taxon>Flavobacteriales</taxon>
        <taxon>Flavobacteriaceae</taxon>
        <taxon>Flavobacterium</taxon>
    </lineage>
</organism>